<feature type="transmembrane region" description="Helical" evidence="1">
    <location>
        <begin position="38"/>
        <end position="57"/>
    </location>
</feature>
<gene>
    <name evidence="3" type="ORF">SAMN05192542_11035</name>
</gene>
<dbReference type="STRING" id="416943.SAMN05445871_6300"/>
<dbReference type="OrthoDB" id="8963548at2"/>
<evidence type="ECO:0000256" key="1">
    <source>
        <dbReference type="SAM" id="Phobius"/>
    </source>
</evidence>
<evidence type="ECO:0000259" key="2">
    <source>
        <dbReference type="Pfam" id="PF24316"/>
    </source>
</evidence>
<keyword evidence="4" id="KW-1185">Reference proteome</keyword>
<organism evidence="3 4">
    <name type="scientific">Paraburkholderia caballeronis</name>
    <dbReference type="NCBI Taxonomy" id="416943"/>
    <lineage>
        <taxon>Bacteria</taxon>
        <taxon>Pseudomonadati</taxon>
        <taxon>Pseudomonadota</taxon>
        <taxon>Betaproteobacteria</taxon>
        <taxon>Burkholderiales</taxon>
        <taxon>Burkholderiaceae</taxon>
        <taxon>Paraburkholderia</taxon>
    </lineage>
</organism>
<accession>A0A1H7RIR3</accession>
<dbReference type="Pfam" id="PF24316">
    <property type="entry name" value="Tli3"/>
    <property type="match status" value="1"/>
</dbReference>
<feature type="domain" description="Tli3-like" evidence="2">
    <location>
        <begin position="63"/>
        <end position="174"/>
    </location>
</feature>
<keyword evidence="1" id="KW-1133">Transmembrane helix</keyword>
<keyword evidence="1" id="KW-0812">Transmembrane</keyword>
<keyword evidence="1" id="KW-0472">Membrane</keyword>
<dbReference type="RefSeq" id="WP_143040759.1">
    <property type="nucleotide sequence ID" value="NZ_FNSR01000003.1"/>
</dbReference>
<dbReference type="Proteomes" id="UP000199120">
    <property type="component" value="Unassembled WGS sequence"/>
</dbReference>
<dbReference type="InterPro" id="IPR057562">
    <property type="entry name" value="Tli3-like_dom"/>
</dbReference>
<evidence type="ECO:0000313" key="3">
    <source>
        <dbReference type="EMBL" id="SEL60062.1"/>
    </source>
</evidence>
<protein>
    <recommendedName>
        <fullName evidence="2">Tli3-like domain-containing protein</fullName>
    </recommendedName>
</protein>
<dbReference type="EMBL" id="FOAJ01000010">
    <property type="protein sequence ID" value="SEL60062.1"/>
    <property type="molecule type" value="Genomic_DNA"/>
</dbReference>
<evidence type="ECO:0000313" key="4">
    <source>
        <dbReference type="Proteomes" id="UP000199120"/>
    </source>
</evidence>
<reference evidence="4" key="1">
    <citation type="submission" date="2016-10" db="EMBL/GenBank/DDBJ databases">
        <authorList>
            <person name="Varghese N."/>
            <person name="Submissions S."/>
        </authorList>
    </citation>
    <scope>NUCLEOTIDE SEQUENCE [LARGE SCALE GENOMIC DNA]</scope>
    <source>
        <strain evidence="4">LMG 26416</strain>
    </source>
</reference>
<sequence>MEHPLSSVVWWLVPLWSAGLIAYLAIRLWTRGREKRGAMILTVLAVIAAIPLIPALAAQRVHEPPTQVVYRFGDHRWLELKGWMCEGALTYVDAKQGIRTEAAPQFYRIVFFPYIHPSERYIAIPLDDLSGILISRDGGRTFESAFGQIAIGFRNRYGEERPHPEDVKQFVVVDDRGYIETKNGRVLQSSLPIGDYWGLAYIDYPWAPSDETMTLYDQPGFQDMKSKAPEVKGYTGWTHMKCDPNVGIVPPKTSLAGVPGLIYSVEAYSIGAPVFWGWRAYKHLHKPASDVNG</sequence>
<name>A0A1H7RIR3_9BURK</name>
<feature type="transmembrane region" description="Helical" evidence="1">
    <location>
        <begin position="6"/>
        <end position="26"/>
    </location>
</feature>
<proteinExistence type="predicted"/>
<dbReference type="AlphaFoldDB" id="A0A1H7RIR3"/>